<comment type="function">
    <text evidence="6">Has oligopeptidase activity and degrades a variety of small bioactive peptides.</text>
</comment>
<dbReference type="GO" id="GO:0006518">
    <property type="term" value="P:peptide metabolic process"/>
    <property type="evidence" value="ECO:0007669"/>
    <property type="project" value="TreeGrafter"/>
</dbReference>
<protein>
    <recommendedName>
        <fullName evidence="6">Oligopeptidase F</fullName>
        <ecNumber evidence="6">3.4.24.-</ecNumber>
    </recommendedName>
</protein>
<dbReference type="CDD" id="cd09608">
    <property type="entry name" value="M3B_PepF"/>
    <property type="match status" value="1"/>
</dbReference>
<dbReference type="RefSeq" id="WP_127486613.1">
    <property type="nucleotide sequence ID" value="NZ_CP022572.1"/>
</dbReference>
<dbReference type="Proteomes" id="UP000282892">
    <property type="component" value="Chromosome"/>
</dbReference>
<dbReference type="InterPro" id="IPR042088">
    <property type="entry name" value="OligoPept_F_C"/>
</dbReference>
<reference evidence="9 10" key="1">
    <citation type="submission" date="2017-07" db="EMBL/GenBank/DDBJ databases">
        <title>The complete genome sequence of Bacillus mesonae strain H20-5, an efficient strain improving plant abiotic stress resistance.</title>
        <authorList>
            <person name="Kim S.Y."/>
            <person name="Song H."/>
            <person name="Sang M.K."/>
            <person name="Weon H.-Y."/>
            <person name="Song J."/>
        </authorList>
    </citation>
    <scope>NUCLEOTIDE SEQUENCE [LARGE SCALE GENOMIC DNA]</scope>
    <source>
        <strain evidence="9 10">H20-5</strain>
    </source>
</reference>
<evidence type="ECO:0000259" key="8">
    <source>
        <dbReference type="Pfam" id="PF08439"/>
    </source>
</evidence>
<proteinExistence type="inferred from homology"/>
<dbReference type="InterPro" id="IPR004438">
    <property type="entry name" value="Peptidase_M3B"/>
</dbReference>
<dbReference type="EC" id="3.4.24.-" evidence="6"/>
<evidence type="ECO:0000313" key="10">
    <source>
        <dbReference type="Proteomes" id="UP000282892"/>
    </source>
</evidence>
<sequence>MTVTYQSRADVPEIEKWRFEDLYVSTADWEKDYQFIETMLPKLKQFDGAIHDGASLYQYLSEKEEVSSKFNLVYVYGMLQADVDTRDTAAQSLVDRAKQLAVKMSAASSFFMPFLLSLEESTLKEYIEQESRLKYFEQDLFDSFRYKAHVLSKEKEEILSQLGEALSSPSHTFNMLNNADIKFGEVTKDDGEKVELTRGMYSKLIEDENRDKRREAYKAYYKPYLQLKNSIASTLASNIKTNVTLARLRNYPSALEKGLFGDMVPKEVYENLIMSTKANITPLHRYTALRKEKLAVEELRQYDLNVPLVKGVKLEISYDEAYETILKALAPLGEEYVSTLKTFKDTRYIDIRETPGKRSGAYNLGVYGVHPFVLLNHHDDLDSMFTMIHEFGHAMHSYYSSKHQPRISAGYSIFVAEVASTVNEVLLINYLLKNETDEMVRKHLLNHFIDQFRGTFFTQVMFAEFEKITHEMAEAGTPLNAEAFNNIYESLFRQYNGDEVVFDEEVKYGWSRIPHFYRPFYVYKYATGFASAIHIAEKLLAGDETTLACYLVFLRSGGSDYPLELLKKTGVDLTTSEPIADALKRFDQLVTEFAE</sequence>
<evidence type="ECO:0000256" key="5">
    <source>
        <dbReference type="ARBA" id="ARBA00023049"/>
    </source>
</evidence>
<evidence type="ECO:0000259" key="7">
    <source>
        <dbReference type="Pfam" id="PF01432"/>
    </source>
</evidence>
<dbReference type="EMBL" id="CP022572">
    <property type="protein sequence ID" value="AZU61881.1"/>
    <property type="molecule type" value="Genomic_DNA"/>
</dbReference>
<evidence type="ECO:0000256" key="1">
    <source>
        <dbReference type="ARBA" id="ARBA00022670"/>
    </source>
</evidence>
<evidence type="ECO:0000256" key="2">
    <source>
        <dbReference type="ARBA" id="ARBA00022723"/>
    </source>
</evidence>
<dbReference type="Gene3D" id="1.10.1370.20">
    <property type="entry name" value="Oligoendopeptidase f, C-terminal domain"/>
    <property type="match status" value="1"/>
</dbReference>
<dbReference type="Pfam" id="PF08439">
    <property type="entry name" value="Peptidase_M3_N"/>
    <property type="match status" value="1"/>
</dbReference>
<dbReference type="GO" id="GO:0046872">
    <property type="term" value="F:metal ion binding"/>
    <property type="evidence" value="ECO:0007669"/>
    <property type="project" value="UniProtKB-UniRule"/>
</dbReference>
<evidence type="ECO:0000256" key="6">
    <source>
        <dbReference type="RuleBase" id="RU368091"/>
    </source>
</evidence>
<dbReference type="Gene3D" id="1.20.140.70">
    <property type="entry name" value="Oligopeptidase f, N-terminal domain"/>
    <property type="match status" value="1"/>
</dbReference>
<evidence type="ECO:0000313" key="9">
    <source>
        <dbReference type="EMBL" id="AZU61881.1"/>
    </source>
</evidence>
<keyword evidence="3 6" id="KW-0378">Hydrolase</keyword>
<keyword evidence="1 6" id="KW-0645">Protease</keyword>
<keyword evidence="10" id="KW-1185">Reference proteome</keyword>
<dbReference type="InterPro" id="IPR045090">
    <property type="entry name" value="Pept_M3A_M3B"/>
</dbReference>
<evidence type="ECO:0000256" key="4">
    <source>
        <dbReference type="ARBA" id="ARBA00022833"/>
    </source>
</evidence>
<dbReference type="InterPro" id="IPR013647">
    <property type="entry name" value="OligopepF_N_dom"/>
</dbReference>
<dbReference type="Pfam" id="PF01432">
    <property type="entry name" value="Peptidase_M3"/>
    <property type="match status" value="1"/>
</dbReference>
<keyword evidence="2 6" id="KW-0479">Metal-binding</keyword>
<dbReference type="NCBIfam" id="TIGR00181">
    <property type="entry name" value="pepF"/>
    <property type="match status" value="1"/>
</dbReference>
<comment type="cofactor">
    <cofactor evidence="6">
        <name>Zn(2+)</name>
        <dbReference type="ChEBI" id="CHEBI:29105"/>
    </cofactor>
    <text evidence="6">Binds 1 zinc ion.</text>
</comment>
<keyword evidence="5 6" id="KW-0482">Metalloprotease</keyword>
<feature type="domain" description="Peptidase M3A/M3B catalytic" evidence="7">
    <location>
        <begin position="204"/>
        <end position="583"/>
    </location>
</feature>
<dbReference type="OrthoDB" id="9766487at2"/>
<dbReference type="InterPro" id="IPR001567">
    <property type="entry name" value="Pept_M3A_M3B_dom"/>
</dbReference>
<name>A0A3T0HXQ1_9BACI</name>
<comment type="similarity">
    <text evidence="6">Belongs to the peptidase M3B family.</text>
</comment>
<evidence type="ECO:0000256" key="3">
    <source>
        <dbReference type="ARBA" id="ARBA00022801"/>
    </source>
</evidence>
<dbReference type="PANTHER" id="PTHR11804:SF84">
    <property type="entry name" value="SACCHAROLYSIN"/>
    <property type="match status" value="1"/>
</dbReference>
<dbReference type="GO" id="GO:0004222">
    <property type="term" value="F:metalloendopeptidase activity"/>
    <property type="evidence" value="ECO:0007669"/>
    <property type="project" value="UniProtKB-UniRule"/>
</dbReference>
<organism evidence="9 10">
    <name type="scientific">Neobacillus mesonae</name>
    <dbReference type="NCBI Taxonomy" id="1193713"/>
    <lineage>
        <taxon>Bacteria</taxon>
        <taxon>Bacillati</taxon>
        <taxon>Bacillota</taxon>
        <taxon>Bacilli</taxon>
        <taxon>Bacillales</taxon>
        <taxon>Bacillaceae</taxon>
        <taxon>Neobacillus</taxon>
    </lineage>
</organism>
<dbReference type="SUPFAM" id="SSF55486">
    <property type="entry name" value="Metalloproteases ('zincins'), catalytic domain"/>
    <property type="match status" value="1"/>
</dbReference>
<dbReference type="AlphaFoldDB" id="A0A3T0HXQ1"/>
<dbReference type="PANTHER" id="PTHR11804">
    <property type="entry name" value="PROTEASE M3 THIMET OLIGOPEPTIDASE-RELATED"/>
    <property type="match status" value="1"/>
</dbReference>
<gene>
    <name evidence="9" type="primary">pepF</name>
    <name evidence="9" type="ORF">CHR53_11655</name>
</gene>
<dbReference type="GO" id="GO:0006508">
    <property type="term" value="P:proteolysis"/>
    <property type="evidence" value="ECO:0007669"/>
    <property type="project" value="UniProtKB-KW"/>
</dbReference>
<dbReference type="KEGG" id="nmk:CHR53_11655"/>
<accession>A0A3T0HXQ1</accession>
<feature type="domain" description="Oligopeptidase F N-terminal" evidence="8">
    <location>
        <begin position="115"/>
        <end position="183"/>
    </location>
</feature>
<keyword evidence="4 6" id="KW-0862">Zinc</keyword>
<dbReference type="Gene3D" id="1.10.287.830">
    <property type="entry name" value="putative peptidase helix hairpin domain like"/>
    <property type="match status" value="1"/>
</dbReference>